<sequence>MLYYSPTLRSKLQVELFDINPRGIAFSGNLIYKLDSNGQAVSRYRPDSLPYLICFNEEKERLRIVFAKKEQLCLCVENC</sequence>
<evidence type="ECO:0000313" key="1">
    <source>
        <dbReference type="EMBL" id="QHM73470.1"/>
    </source>
</evidence>
<reference evidence="1 2" key="1">
    <citation type="submission" date="2018-03" db="EMBL/GenBank/DDBJ databases">
        <title>Pantoea intestinalis SRCM103226 isolated form the mealworm.</title>
        <authorList>
            <person name="Jeong D.-Y."/>
            <person name="Kim J.W."/>
        </authorList>
    </citation>
    <scope>NUCLEOTIDE SEQUENCE [LARGE SCALE GENOMIC DNA]</scope>
    <source>
        <strain evidence="1 2">SRCM103226</strain>
    </source>
</reference>
<evidence type="ECO:0000313" key="2">
    <source>
        <dbReference type="Proteomes" id="UP000464053"/>
    </source>
</evidence>
<keyword evidence="2" id="KW-1185">Reference proteome</keyword>
<dbReference type="AlphaFoldDB" id="A0A6P1Q380"/>
<organism evidence="1 2">
    <name type="scientific">Mixta intestinalis</name>
    <dbReference type="NCBI Taxonomy" id="1615494"/>
    <lineage>
        <taxon>Bacteria</taxon>
        <taxon>Pseudomonadati</taxon>
        <taxon>Pseudomonadota</taxon>
        <taxon>Gammaproteobacteria</taxon>
        <taxon>Enterobacterales</taxon>
        <taxon>Erwiniaceae</taxon>
        <taxon>Mixta</taxon>
    </lineage>
</organism>
<name>A0A6P1Q380_9GAMM</name>
<gene>
    <name evidence="1" type="ORF">C7M51_03817</name>
</gene>
<dbReference type="KEGG" id="mint:C7M51_03817"/>
<protein>
    <submittedName>
        <fullName evidence="1">Uncharacterized protein</fullName>
    </submittedName>
</protein>
<accession>A0A6P1Q380</accession>
<dbReference type="EMBL" id="CP028271">
    <property type="protein sequence ID" value="QHM73470.1"/>
    <property type="molecule type" value="Genomic_DNA"/>
</dbReference>
<dbReference type="Proteomes" id="UP000464053">
    <property type="component" value="Chromosome"/>
</dbReference>
<proteinExistence type="predicted"/>